<dbReference type="Gene3D" id="2.40.50.100">
    <property type="match status" value="1"/>
</dbReference>
<dbReference type="Pfam" id="PF25876">
    <property type="entry name" value="HH_MFP_RND"/>
    <property type="match status" value="1"/>
</dbReference>
<evidence type="ECO:0000256" key="4">
    <source>
        <dbReference type="SAM" id="MobiDB-lite"/>
    </source>
</evidence>
<gene>
    <name evidence="10" type="ordered locus">DMR_28410</name>
</gene>
<dbReference type="EMBL" id="AP010904">
    <property type="protein sequence ID" value="BAH76332.1"/>
    <property type="molecule type" value="Genomic_DNA"/>
</dbReference>
<dbReference type="SUPFAM" id="SSF111369">
    <property type="entry name" value="HlyD-like secretion proteins"/>
    <property type="match status" value="1"/>
</dbReference>
<dbReference type="GO" id="GO:0046677">
    <property type="term" value="P:response to antibiotic"/>
    <property type="evidence" value="ECO:0007669"/>
    <property type="project" value="TreeGrafter"/>
</dbReference>
<dbReference type="Pfam" id="PF25967">
    <property type="entry name" value="RND-MFP_C"/>
    <property type="match status" value="1"/>
</dbReference>
<keyword evidence="3" id="KW-0175">Coiled coil</keyword>
<dbReference type="GO" id="GO:0030313">
    <property type="term" value="C:cell envelope"/>
    <property type="evidence" value="ECO:0007669"/>
    <property type="project" value="UniProtKB-SubCell"/>
</dbReference>
<feature type="domain" description="Multidrug resistance protein MdtA-like beta-barrel" evidence="8">
    <location>
        <begin position="219"/>
        <end position="306"/>
    </location>
</feature>
<dbReference type="Gene3D" id="1.10.287.470">
    <property type="entry name" value="Helix hairpin bin"/>
    <property type="match status" value="1"/>
</dbReference>
<dbReference type="InterPro" id="IPR006143">
    <property type="entry name" value="RND_pump_MFP"/>
</dbReference>
<dbReference type="eggNOG" id="COG0845">
    <property type="taxonomic scope" value="Bacteria"/>
</dbReference>
<feature type="domain" description="Multidrug resistance protein MdtA-like alpha-helical hairpin" evidence="6">
    <location>
        <begin position="112"/>
        <end position="181"/>
    </location>
</feature>
<proteinExistence type="inferred from homology"/>
<dbReference type="Gene3D" id="2.40.420.20">
    <property type="match status" value="1"/>
</dbReference>
<reference evidence="10 11" key="1">
    <citation type="journal article" date="2009" name="Genome Res.">
        <title>Whole genome sequence of Desulfovibrio magneticus strain RS-1 revealed common gene clusters in magnetotactic bacteria.</title>
        <authorList>
            <person name="Nakazawa H."/>
            <person name="Arakaki A."/>
            <person name="Narita-Yamada S."/>
            <person name="Yashiro I."/>
            <person name="Jinno K."/>
            <person name="Aoki N."/>
            <person name="Tsuruyama A."/>
            <person name="Okamura Y."/>
            <person name="Tanikawa S."/>
            <person name="Fujita N."/>
            <person name="Takeyama H."/>
            <person name="Matsunaga T."/>
        </authorList>
    </citation>
    <scope>NUCLEOTIDE SEQUENCE [LARGE SCALE GENOMIC DNA]</scope>
    <source>
        <strain evidence="11">ATCC 700980 / DSM 13731 / RS-1</strain>
    </source>
</reference>
<keyword evidence="11" id="KW-1185">Reference proteome</keyword>
<evidence type="ECO:0000259" key="9">
    <source>
        <dbReference type="Pfam" id="PF25967"/>
    </source>
</evidence>
<dbReference type="HOGENOM" id="CLU_018816_2_1_7"/>
<feature type="compositionally biased region" description="Basic and acidic residues" evidence="4">
    <location>
        <begin position="417"/>
        <end position="426"/>
    </location>
</feature>
<dbReference type="PANTHER" id="PTHR30158">
    <property type="entry name" value="ACRA/E-RELATED COMPONENT OF DRUG EFFLUX TRANSPORTER"/>
    <property type="match status" value="1"/>
</dbReference>
<feature type="chain" id="PRO_5005668015" evidence="5">
    <location>
        <begin position="24"/>
        <end position="426"/>
    </location>
</feature>
<name>C4XH29_SOLM1</name>
<dbReference type="GO" id="GO:0022857">
    <property type="term" value="F:transmembrane transporter activity"/>
    <property type="evidence" value="ECO:0007669"/>
    <property type="project" value="InterPro"/>
</dbReference>
<dbReference type="InterPro" id="IPR058626">
    <property type="entry name" value="MdtA-like_b-barrel"/>
</dbReference>
<protein>
    <submittedName>
        <fullName evidence="10">Efflux system protein</fullName>
    </submittedName>
</protein>
<dbReference type="InterPro" id="IPR058627">
    <property type="entry name" value="MdtA-like_C"/>
</dbReference>
<dbReference type="InterPro" id="IPR058624">
    <property type="entry name" value="MdtA-like_HH"/>
</dbReference>
<feature type="region of interest" description="Disordered" evidence="4">
    <location>
        <begin position="385"/>
        <end position="426"/>
    </location>
</feature>
<dbReference type="KEGG" id="dma:DMR_28410"/>
<evidence type="ECO:0000256" key="5">
    <source>
        <dbReference type="SAM" id="SignalP"/>
    </source>
</evidence>
<evidence type="ECO:0000313" key="11">
    <source>
        <dbReference type="Proteomes" id="UP000009071"/>
    </source>
</evidence>
<organism evidence="10 11">
    <name type="scientific">Solidesulfovibrio magneticus (strain ATCC 700980 / DSM 13731 / RS-1)</name>
    <name type="common">Desulfovibrio magneticus</name>
    <dbReference type="NCBI Taxonomy" id="573370"/>
    <lineage>
        <taxon>Bacteria</taxon>
        <taxon>Pseudomonadati</taxon>
        <taxon>Thermodesulfobacteriota</taxon>
        <taxon>Desulfovibrionia</taxon>
        <taxon>Desulfovibrionales</taxon>
        <taxon>Desulfovibrionaceae</taxon>
        <taxon>Solidesulfovibrio</taxon>
    </lineage>
</organism>
<dbReference type="OrthoDB" id="9772050at2"/>
<comment type="similarity">
    <text evidence="2">Belongs to the membrane fusion protein (MFP) (TC 8.A.1) family.</text>
</comment>
<dbReference type="RefSeq" id="WP_015861497.1">
    <property type="nucleotide sequence ID" value="NC_012796.1"/>
</dbReference>
<dbReference type="Proteomes" id="UP000009071">
    <property type="component" value="Chromosome"/>
</dbReference>
<sequence length="426" mass="45181">MTVSIFAKAARVTFAMCLPFALAAALSGCATESSGQENAAAPPPPEIVAYAVKQADIPLEMAFMGQTAGSREVEVRARVGGILLRRDYEEGSRVRQGQLMFEIDPAPYQAALEQAKGALAQAEASLAQAKRDAERMDKLFKGDVVARKDFDDSKTAVETGTAAVDAAKGKVREASLNLEWTKVTAPISGMTSKETRSEGSLVTTGSDGSLLTTMSRVDPIYVNFSMSGQEMMKIRKLRAEGKVVVDGGDFTVGLTLPDGSSYPLKGRINFTDTQVDATTGVVKVRAEFQNPDGSVLPGQFVRVRLEGARFKDVLAVPQGAVLNTQMGAMVWTLDDKNQVAPRPVVLGEAVGNDYLVEQGLGAGERIIAEGVIKVRPGLTVRVRGEEPKQAQPAATAQTAPQQAPKDAPAAAQNGEAAKAEVKENRS</sequence>
<feature type="compositionally biased region" description="Low complexity" evidence="4">
    <location>
        <begin position="389"/>
        <end position="416"/>
    </location>
</feature>
<keyword evidence="5" id="KW-0732">Signal</keyword>
<evidence type="ECO:0000259" key="7">
    <source>
        <dbReference type="Pfam" id="PF25917"/>
    </source>
</evidence>
<evidence type="ECO:0000259" key="6">
    <source>
        <dbReference type="Pfam" id="PF25876"/>
    </source>
</evidence>
<dbReference type="Pfam" id="PF25944">
    <property type="entry name" value="Beta-barrel_RND"/>
    <property type="match status" value="1"/>
</dbReference>
<dbReference type="FunFam" id="2.40.420.20:FF:000001">
    <property type="entry name" value="Efflux RND transporter periplasmic adaptor subunit"/>
    <property type="match status" value="1"/>
</dbReference>
<feature type="coiled-coil region" evidence="3">
    <location>
        <begin position="112"/>
        <end position="139"/>
    </location>
</feature>
<dbReference type="Pfam" id="PF25917">
    <property type="entry name" value="BSH_RND"/>
    <property type="match status" value="1"/>
</dbReference>
<evidence type="ECO:0000259" key="8">
    <source>
        <dbReference type="Pfam" id="PF25944"/>
    </source>
</evidence>
<dbReference type="STRING" id="573370.DMR_28410"/>
<feature type="domain" description="Multidrug resistance protein MdtA-like barrel-sandwich hybrid" evidence="7">
    <location>
        <begin position="71"/>
        <end position="213"/>
    </location>
</feature>
<evidence type="ECO:0000313" key="10">
    <source>
        <dbReference type="EMBL" id="BAH76332.1"/>
    </source>
</evidence>
<evidence type="ECO:0000256" key="3">
    <source>
        <dbReference type="SAM" id="Coils"/>
    </source>
</evidence>
<dbReference type="NCBIfam" id="TIGR01730">
    <property type="entry name" value="RND_mfp"/>
    <property type="match status" value="1"/>
</dbReference>
<dbReference type="GO" id="GO:0005886">
    <property type="term" value="C:plasma membrane"/>
    <property type="evidence" value="ECO:0007669"/>
    <property type="project" value="TreeGrafter"/>
</dbReference>
<evidence type="ECO:0000256" key="1">
    <source>
        <dbReference type="ARBA" id="ARBA00004196"/>
    </source>
</evidence>
<feature type="signal peptide" evidence="5">
    <location>
        <begin position="1"/>
        <end position="23"/>
    </location>
</feature>
<dbReference type="AlphaFoldDB" id="C4XH29"/>
<feature type="domain" description="Multidrug resistance protein MdtA-like C-terminal permuted SH3" evidence="9">
    <location>
        <begin position="312"/>
        <end position="371"/>
    </location>
</feature>
<dbReference type="InterPro" id="IPR058625">
    <property type="entry name" value="MdtA-like_BSH"/>
</dbReference>
<dbReference type="Gene3D" id="2.40.30.170">
    <property type="match status" value="1"/>
</dbReference>
<evidence type="ECO:0000256" key="2">
    <source>
        <dbReference type="ARBA" id="ARBA00009477"/>
    </source>
</evidence>
<accession>C4XH29</accession>
<comment type="subcellular location">
    <subcellularLocation>
        <location evidence="1">Cell envelope</location>
    </subcellularLocation>
</comment>